<dbReference type="PANTHER" id="PTHR34606">
    <property type="entry name" value="BON DOMAIN-CONTAINING PROTEIN"/>
    <property type="match status" value="1"/>
</dbReference>
<dbReference type="InterPro" id="IPR014004">
    <property type="entry name" value="Transpt-assoc_nodulatn_dom_bac"/>
</dbReference>
<dbReference type="RefSeq" id="WP_184259971.1">
    <property type="nucleotide sequence ID" value="NZ_JACHIO010000027.1"/>
</dbReference>
<keyword evidence="2" id="KW-0732">Signal</keyword>
<evidence type="ECO:0000259" key="3">
    <source>
        <dbReference type="PROSITE" id="PS50914"/>
    </source>
</evidence>
<dbReference type="EMBL" id="JACHIO010000027">
    <property type="protein sequence ID" value="MBB5066406.1"/>
    <property type="molecule type" value="Genomic_DNA"/>
</dbReference>
<dbReference type="InterPro" id="IPR051686">
    <property type="entry name" value="Lipoprotein_DolP"/>
</dbReference>
<dbReference type="Gene3D" id="2.40.128.260">
    <property type="entry name" value="Type IV secretion system, VirB10/TraB/TrbI"/>
    <property type="match status" value="1"/>
</dbReference>
<organism evidence="4 5">
    <name type="scientific">Granulicella mallensis</name>
    <dbReference type="NCBI Taxonomy" id="940614"/>
    <lineage>
        <taxon>Bacteria</taxon>
        <taxon>Pseudomonadati</taxon>
        <taxon>Acidobacteriota</taxon>
        <taxon>Terriglobia</taxon>
        <taxon>Terriglobales</taxon>
        <taxon>Acidobacteriaceae</taxon>
        <taxon>Granulicella</taxon>
    </lineage>
</organism>
<feature type="domain" description="BON" evidence="3">
    <location>
        <begin position="35"/>
        <end position="103"/>
    </location>
</feature>
<feature type="signal peptide" evidence="2">
    <location>
        <begin position="1"/>
        <end position="23"/>
    </location>
</feature>
<evidence type="ECO:0000256" key="2">
    <source>
        <dbReference type="SAM" id="SignalP"/>
    </source>
</evidence>
<feature type="compositionally biased region" description="Low complexity" evidence="1">
    <location>
        <begin position="112"/>
        <end position="134"/>
    </location>
</feature>
<proteinExistence type="predicted"/>
<comment type="caution">
    <text evidence="4">The sequence shown here is derived from an EMBL/GenBank/DDBJ whole genome shotgun (WGS) entry which is preliminary data.</text>
</comment>
<feature type="region of interest" description="Disordered" evidence="1">
    <location>
        <begin position="112"/>
        <end position="151"/>
    </location>
</feature>
<gene>
    <name evidence="4" type="ORF">HDF15_004783</name>
</gene>
<dbReference type="Pfam" id="PF04972">
    <property type="entry name" value="BON"/>
    <property type="match status" value="1"/>
</dbReference>
<dbReference type="PANTHER" id="PTHR34606:SF15">
    <property type="entry name" value="BON DOMAIN-CONTAINING PROTEIN"/>
    <property type="match status" value="1"/>
</dbReference>
<dbReference type="Gene3D" id="3.30.1340.30">
    <property type="match status" value="1"/>
</dbReference>
<feature type="compositionally biased region" description="Pro residues" evidence="1">
    <location>
        <begin position="135"/>
        <end position="149"/>
    </location>
</feature>
<reference evidence="4 5" key="1">
    <citation type="submission" date="2020-08" db="EMBL/GenBank/DDBJ databases">
        <title>Genomic Encyclopedia of Type Strains, Phase IV (KMG-V): Genome sequencing to study the core and pangenomes of soil and plant-associated prokaryotes.</title>
        <authorList>
            <person name="Whitman W."/>
        </authorList>
    </citation>
    <scope>NUCLEOTIDE SEQUENCE [LARGE SCALE GENOMIC DNA]</scope>
    <source>
        <strain evidence="4 5">X5P3</strain>
    </source>
</reference>
<dbReference type="InterPro" id="IPR007055">
    <property type="entry name" value="BON_dom"/>
</dbReference>
<dbReference type="PROSITE" id="PS50914">
    <property type="entry name" value="BON"/>
    <property type="match status" value="1"/>
</dbReference>
<evidence type="ECO:0000313" key="4">
    <source>
        <dbReference type="EMBL" id="MBB5066406.1"/>
    </source>
</evidence>
<dbReference type="AlphaFoldDB" id="A0A7W8EC77"/>
<dbReference type="SMART" id="SM00749">
    <property type="entry name" value="BON"/>
    <property type="match status" value="1"/>
</dbReference>
<feature type="chain" id="PRO_5030601304" description="BON domain-containing protein" evidence="2">
    <location>
        <begin position="24"/>
        <end position="338"/>
    </location>
</feature>
<dbReference type="Proteomes" id="UP000584867">
    <property type="component" value="Unassembled WGS sequence"/>
</dbReference>
<accession>A0A7W8EC77</accession>
<name>A0A7W8EC77_9BACT</name>
<evidence type="ECO:0000256" key="1">
    <source>
        <dbReference type="SAM" id="MobiDB-lite"/>
    </source>
</evidence>
<protein>
    <recommendedName>
        <fullName evidence="3">BON domain-containing protein</fullName>
    </recommendedName>
</protein>
<sequence>MTTQTTGILRNASASAALFCAFALLPLSGCKKPVDDATLTKNVQTALAADDAIKQQPVQVAVQSGVVTLSGNVSDDTASAVAAQDAAKVAEVKEVVNNLAIDGVQVAPTVVTPAAPTTPRQTTPAERTAIAQNQPLPPPPPNNPPPPAPTYRDVAIPAGTAIPTRITQTLDSAVTQAGAPFNGVVTREVVVDGAVVIPAGSAVSGTVVEAKDATHFKGSSLLSIQLTALRRHGKLISISTDAYSVEGKGRGKNTALKVGGGAAIGAVLGGIFGGGKGAAIGAAAGGGGGAVVQGVTKGEQVQIPSESVIRFRLTNSITVRTSETPSNYEPTQPGLQTR</sequence>
<dbReference type="InterPro" id="IPR042217">
    <property type="entry name" value="T4SS_VirB10/TrbI"/>
</dbReference>
<evidence type="ECO:0000313" key="5">
    <source>
        <dbReference type="Proteomes" id="UP000584867"/>
    </source>
</evidence>